<organism evidence="2 4">
    <name type="scientific">Polarella glacialis</name>
    <name type="common">Dinoflagellate</name>
    <dbReference type="NCBI Taxonomy" id="89957"/>
    <lineage>
        <taxon>Eukaryota</taxon>
        <taxon>Sar</taxon>
        <taxon>Alveolata</taxon>
        <taxon>Dinophyceae</taxon>
        <taxon>Suessiales</taxon>
        <taxon>Suessiaceae</taxon>
        <taxon>Polarella</taxon>
    </lineage>
</organism>
<evidence type="ECO:0000313" key="4">
    <source>
        <dbReference type="Proteomes" id="UP000654075"/>
    </source>
</evidence>
<sequence>MNRMTGALNLPDKVDFVILCTALGVFCERTPLDDKMRFLFRLYNSDGTGLVSRQDLTTLLDSILPEFPDTDERARLIKRSVEGTFEELCGNSDQQELGMEQSSPQHVHSALAARHCVQVLSLTVCCTLSFVWLVCPMHPRLGINLALACVSS</sequence>
<dbReference type="InterPro" id="IPR002048">
    <property type="entry name" value="EF_hand_dom"/>
</dbReference>
<dbReference type="EMBL" id="CAJNNW010036796">
    <property type="protein sequence ID" value="CAE8737606.1"/>
    <property type="molecule type" value="Genomic_DNA"/>
</dbReference>
<accession>A0A813FHV9</accession>
<dbReference type="Gene3D" id="1.10.238.10">
    <property type="entry name" value="EF-hand"/>
    <property type="match status" value="1"/>
</dbReference>
<evidence type="ECO:0000313" key="2">
    <source>
        <dbReference type="EMBL" id="CAE8613289.1"/>
    </source>
</evidence>
<reference evidence="2" key="1">
    <citation type="submission" date="2021-02" db="EMBL/GenBank/DDBJ databases">
        <authorList>
            <person name="Dougan E. K."/>
            <person name="Rhodes N."/>
            <person name="Thang M."/>
            <person name="Chan C."/>
        </authorList>
    </citation>
    <scope>NUCLEOTIDE SEQUENCE</scope>
</reference>
<keyword evidence="4" id="KW-1185">Reference proteome</keyword>
<proteinExistence type="predicted"/>
<comment type="caution">
    <text evidence="2">The sequence shown here is derived from an EMBL/GenBank/DDBJ whole genome shotgun (WGS) entry which is preliminary data.</text>
</comment>
<dbReference type="EMBL" id="CAJNNV010025233">
    <property type="protein sequence ID" value="CAE8613289.1"/>
    <property type="molecule type" value="Genomic_DNA"/>
</dbReference>
<feature type="domain" description="EF-hand" evidence="1">
    <location>
        <begin position="31"/>
        <end position="66"/>
    </location>
</feature>
<dbReference type="AlphaFoldDB" id="A0A813FHV9"/>
<evidence type="ECO:0000313" key="3">
    <source>
        <dbReference type="EMBL" id="CAE8737606.1"/>
    </source>
</evidence>
<dbReference type="GO" id="GO:0005509">
    <property type="term" value="F:calcium ion binding"/>
    <property type="evidence" value="ECO:0007669"/>
    <property type="project" value="InterPro"/>
</dbReference>
<evidence type="ECO:0000259" key="1">
    <source>
        <dbReference type="PROSITE" id="PS50222"/>
    </source>
</evidence>
<dbReference type="InterPro" id="IPR011992">
    <property type="entry name" value="EF-hand-dom_pair"/>
</dbReference>
<dbReference type="SUPFAM" id="SSF47473">
    <property type="entry name" value="EF-hand"/>
    <property type="match status" value="1"/>
</dbReference>
<name>A0A813FHV9_POLGL</name>
<gene>
    <name evidence="2" type="ORF">PGLA1383_LOCUS31062</name>
    <name evidence="3" type="ORF">PGLA2088_LOCUS48839</name>
</gene>
<protein>
    <recommendedName>
        <fullName evidence="1">EF-hand domain-containing protein</fullName>
    </recommendedName>
</protein>
<dbReference type="Proteomes" id="UP000654075">
    <property type="component" value="Unassembled WGS sequence"/>
</dbReference>
<dbReference type="Proteomes" id="UP000626109">
    <property type="component" value="Unassembled WGS sequence"/>
</dbReference>
<dbReference type="OrthoDB" id="191686at2759"/>
<dbReference type="PROSITE" id="PS50222">
    <property type="entry name" value="EF_HAND_2"/>
    <property type="match status" value="1"/>
</dbReference>